<evidence type="ECO:0008006" key="3">
    <source>
        <dbReference type="Google" id="ProtNLM"/>
    </source>
</evidence>
<dbReference type="Proteomes" id="UP000827284">
    <property type="component" value="Unassembled WGS sequence"/>
</dbReference>
<protein>
    <recommendedName>
        <fullName evidence="3">F-box domain-containing protein</fullName>
    </recommendedName>
</protein>
<dbReference type="InterPro" id="IPR032675">
    <property type="entry name" value="LRR_dom_sf"/>
</dbReference>
<dbReference type="EMBL" id="BQFW01000008">
    <property type="protein sequence ID" value="GJJ74168.1"/>
    <property type="molecule type" value="Genomic_DNA"/>
</dbReference>
<evidence type="ECO:0000313" key="1">
    <source>
        <dbReference type="EMBL" id="GJJ74168.1"/>
    </source>
</evidence>
<comment type="caution">
    <text evidence="1">The sequence shown here is derived from an EMBL/GenBank/DDBJ whole genome shotgun (WGS) entry which is preliminary data.</text>
</comment>
<name>A0A9P3LXJ5_9FUNG</name>
<keyword evidence="2" id="KW-1185">Reference proteome</keyword>
<sequence>MNVPEVRLEVSTYLQPPALAVCSRVSKEWNKSFIPVLYRDLAFVHDRPAGFPRDGMISQLACSLRQHQNHIRSLRLSLMDIHMDQLLREIMIYGEQLEEEASVDSAGAKTRIKATSFVKAKMAMMTRGKTWPPMFNYLEHLALVIYDPWGADLAWLAHCPQLYSLHLTFTPQSWFRKMTFRVPPPPWFQMWLTTLTHLRISCEEPDQFLPVQILRQGFELTELALSCRPLGPGTFQTLLMYAHSLRGLNLMGSSNLQPWMLQRILRLFTELEKLSVSTFSVFDVMRLVHWSGERIQKEWTCTRLKCLKINFLEWSAKSEANTKFLEQLVRLKELDSLYILKMRIQERKDFSNVVVHCFPIETPWNEAPCKKPLEWMTKLWPKLTKYESSGWR</sequence>
<proteinExistence type="predicted"/>
<organism evidence="1 2">
    <name type="scientific">Entomortierella parvispora</name>
    <dbReference type="NCBI Taxonomy" id="205924"/>
    <lineage>
        <taxon>Eukaryota</taxon>
        <taxon>Fungi</taxon>
        <taxon>Fungi incertae sedis</taxon>
        <taxon>Mucoromycota</taxon>
        <taxon>Mortierellomycotina</taxon>
        <taxon>Mortierellomycetes</taxon>
        <taxon>Mortierellales</taxon>
        <taxon>Mortierellaceae</taxon>
        <taxon>Entomortierella</taxon>
    </lineage>
</organism>
<reference evidence="1" key="2">
    <citation type="journal article" date="2022" name="Microbiol. Resour. Announc.">
        <title>Whole-Genome Sequence of Entomortierella parvispora E1425, a Mucoromycotan Fungus Associated with Burkholderiaceae-Related Endosymbiotic Bacteria.</title>
        <authorList>
            <person name="Herlambang A."/>
            <person name="Guo Y."/>
            <person name="Takashima Y."/>
            <person name="Narisawa K."/>
            <person name="Ohta H."/>
            <person name="Nishizawa T."/>
        </authorList>
    </citation>
    <scope>NUCLEOTIDE SEQUENCE</scope>
    <source>
        <strain evidence="1">E1425</strain>
    </source>
</reference>
<reference evidence="1" key="1">
    <citation type="submission" date="2021-11" db="EMBL/GenBank/DDBJ databases">
        <authorList>
            <person name="Herlambang A."/>
            <person name="Guo Y."/>
            <person name="Takashima Y."/>
            <person name="Nishizawa T."/>
        </authorList>
    </citation>
    <scope>NUCLEOTIDE SEQUENCE</scope>
    <source>
        <strain evidence="1">E1425</strain>
    </source>
</reference>
<evidence type="ECO:0000313" key="2">
    <source>
        <dbReference type="Proteomes" id="UP000827284"/>
    </source>
</evidence>
<accession>A0A9P3LXJ5</accession>
<dbReference type="AlphaFoldDB" id="A0A9P3LXJ5"/>
<dbReference type="Gene3D" id="3.80.10.10">
    <property type="entry name" value="Ribonuclease Inhibitor"/>
    <property type="match status" value="1"/>
</dbReference>
<gene>
    <name evidence="1" type="ORF">EMPS_06526</name>
</gene>
<dbReference type="SUPFAM" id="SSF52047">
    <property type="entry name" value="RNI-like"/>
    <property type="match status" value="1"/>
</dbReference>